<reference evidence="14" key="1">
    <citation type="submission" date="2016-08" db="EMBL/GenBank/DDBJ databases">
        <title>Complete genome of Cloacibacillus porcorum.</title>
        <authorList>
            <person name="Looft T."/>
            <person name="Bayles D.O."/>
            <person name="Alt D.P."/>
        </authorList>
    </citation>
    <scope>NUCLEOTIDE SEQUENCE [LARGE SCALE GENOMIC DNA]</scope>
    <source>
        <strain evidence="14">CL-84</strain>
    </source>
</reference>
<feature type="domain" description="Aspartate/homoserine dehydrogenase NAD-binding" evidence="13">
    <location>
        <begin position="11"/>
        <end position="153"/>
    </location>
</feature>
<organism evidence="14 15">
    <name type="scientific">Cloacibacillus porcorum</name>
    <dbReference type="NCBI Taxonomy" id="1197717"/>
    <lineage>
        <taxon>Bacteria</taxon>
        <taxon>Thermotogati</taxon>
        <taxon>Synergistota</taxon>
        <taxon>Synergistia</taxon>
        <taxon>Synergistales</taxon>
        <taxon>Synergistaceae</taxon>
        <taxon>Cloacibacillus</taxon>
    </lineage>
</organism>
<evidence type="ECO:0000313" key="15">
    <source>
        <dbReference type="Proteomes" id="UP000093044"/>
    </source>
</evidence>
<feature type="domain" description="Homoserine dehydrogenase catalytic" evidence="12">
    <location>
        <begin position="161"/>
        <end position="339"/>
    </location>
</feature>
<evidence type="ECO:0000256" key="3">
    <source>
        <dbReference type="ARBA" id="ARBA00006753"/>
    </source>
</evidence>
<keyword evidence="6" id="KW-0028">Amino-acid biosynthesis</keyword>
<keyword evidence="15" id="KW-1185">Reference proteome</keyword>
<evidence type="ECO:0000256" key="7">
    <source>
        <dbReference type="ARBA" id="ARBA00022697"/>
    </source>
</evidence>
<dbReference type="UniPathway" id="UPA00051">
    <property type="reaction ID" value="UER00465"/>
</dbReference>
<dbReference type="NCBIfam" id="NF004976">
    <property type="entry name" value="PRK06349.1"/>
    <property type="match status" value="1"/>
</dbReference>
<dbReference type="InterPro" id="IPR036291">
    <property type="entry name" value="NAD(P)-bd_dom_sf"/>
</dbReference>
<keyword evidence="9" id="KW-0486">Methionine biosynthesis</keyword>
<evidence type="ECO:0000256" key="9">
    <source>
        <dbReference type="ARBA" id="ARBA00023167"/>
    </source>
</evidence>
<dbReference type="GO" id="GO:0009088">
    <property type="term" value="P:threonine biosynthetic process"/>
    <property type="evidence" value="ECO:0007669"/>
    <property type="project" value="UniProtKB-UniPathway"/>
</dbReference>
<dbReference type="Gene3D" id="3.40.50.720">
    <property type="entry name" value="NAD(P)-binding Rossmann-like Domain"/>
    <property type="match status" value="1"/>
</dbReference>
<feature type="active site" description="Proton donor" evidence="10">
    <location>
        <position position="228"/>
    </location>
</feature>
<evidence type="ECO:0000256" key="8">
    <source>
        <dbReference type="ARBA" id="ARBA00023002"/>
    </source>
</evidence>
<dbReference type="InterPro" id="IPR022697">
    <property type="entry name" value="HDH_short"/>
</dbReference>
<evidence type="ECO:0000256" key="11">
    <source>
        <dbReference type="PIRSR" id="PIRSR036497-2"/>
    </source>
</evidence>
<dbReference type="FunFam" id="3.30.360.10:FF:000005">
    <property type="entry name" value="Homoserine dehydrogenase"/>
    <property type="match status" value="1"/>
</dbReference>
<protein>
    <recommendedName>
        <fullName evidence="5">Homoserine dehydrogenase</fullName>
        <ecNumber evidence="4">1.1.1.3</ecNumber>
    </recommendedName>
</protein>
<dbReference type="SUPFAM" id="SSF51735">
    <property type="entry name" value="NAD(P)-binding Rossmann-fold domains"/>
    <property type="match status" value="1"/>
</dbReference>
<dbReference type="Proteomes" id="UP000093044">
    <property type="component" value="Chromosome"/>
</dbReference>
<dbReference type="Pfam" id="PF03447">
    <property type="entry name" value="NAD_binding_3"/>
    <property type="match status" value="1"/>
</dbReference>
<evidence type="ECO:0000256" key="10">
    <source>
        <dbReference type="PIRSR" id="PIRSR036497-1"/>
    </source>
</evidence>
<accession>A0A1B2I199</accession>
<dbReference type="RefSeq" id="WP_066741791.1">
    <property type="nucleotide sequence ID" value="NZ_CP016757.1"/>
</dbReference>
<evidence type="ECO:0000259" key="13">
    <source>
        <dbReference type="Pfam" id="PF03447"/>
    </source>
</evidence>
<dbReference type="SUPFAM" id="SSF55347">
    <property type="entry name" value="Glyceraldehyde-3-phosphate dehydrogenase-like, C-terminal domain"/>
    <property type="match status" value="1"/>
</dbReference>
<dbReference type="UniPathway" id="UPA00050">
    <property type="reaction ID" value="UER00063"/>
</dbReference>
<dbReference type="GeneID" id="83056371"/>
<dbReference type="AlphaFoldDB" id="A0A1B2I199"/>
<comment type="pathway">
    <text evidence="2">Amino-acid biosynthesis; L-methionine biosynthesis via de novo pathway; L-homoserine from L-aspartate: step 3/3.</text>
</comment>
<dbReference type="OrthoDB" id="9808167at2"/>
<dbReference type="InterPro" id="IPR001342">
    <property type="entry name" value="HDH_cat"/>
</dbReference>
<dbReference type="KEGG" id="cpor:BED41_00710"/>
<proteinExistence type="inferred from homology"/>
<dbReference type="GO" id="GO:0004412">
    <property type="term" value="F:homoserine dehydrogenase activity"/>
    <property type="evidence" value="ECO:0007669"/>
    <property type="project" value="UniProtKB-EC"/>
</dbReference>
<dbReference type="PANTHER" id="PTHR43331">
    <property type="entry name" value="HOMOSERINE DEHYDROGENASE"/>
    <property type="match status" value="1"/>
</dbReference>
<dbReference type="Gene3D" id="3.30.360.10">
    <property type="entry name" value="Dihydrodipicolinate Reductase, domain 2"/>
    <property type="match status" value="1"/>
</dbReference>
<sequence>MSRIIKYCMAGFGNVGVRFARLLLEKEAELRAEYGCEMRLTGICTRSKGTLLNSEGLDLKKILAMNEEAGRFDEKDDDFVRCGTETMIAASEADLLIELTTLSIDDGEPAASYIRTALNRGMHVITANKGPEAWRFDELNALAEEKGRMFLYETIVMDGTPVFNLVKKNLRGNRILGIKGILNGTTNFVLGELERGGSYESAVKEAQRIQLAEADPSMDVDGWDGAAKICALANILMGAKANPKAVHVESLADIDAADVAAAREKGCRIKYLCRAEAGDENGGLKLSVKPELIPFGDPLASVNGTSAAVTLYTDLAGEISIVQTDPGILQTAYGVYSDLCTLIESTQ</sequence>
<dbReference type="Pfam" id="PF00742">
    <property type="entry name" value="Homoserine_dh"/>
    <property type="match status" value="1"/>
</dbReference>
<evidence type="ECO:0000313" key="14">
    <source>
        <dbReference type="EMBL" id="ANZ43751.1"/>
    </source>
</evidence>
<comment type="similarity">
    <text evidence="3">Belongs to the homoserine dehydrogenase family.</text>
</comment>
<keyword evidence="7" id="KW-0791">Threonine biosynthesis</keyword>
<feature type="binding site" evidence="11">
    <location>
        <position position="213"/>
    </location>
    <ligand>
        <name>L-homoserine</name>
        <dbReference type="ChEBI" id="CHEBI:57476"/>
    </ligand>
</feature>
<dbReference type="EC" id="1.1.1.3" evidence="4"/>
<dbReference type="GO" id="GO:0009086">
    <property type="term" value="P:methionine biosynthetic process"/>
    <property type="evidence" value="ECO:0007669"/>
    <property type="project" value="UniProtKB-KW"/>
</dbReference>
<dbReference type="PIRSF" id="PIRSF036497">
    <property type="entry name" value="HDH_short"/>
    <property type="match status" value="1"/>
</dbReference>
<name>A0A1B2I199_9BACT</name>
<feature type="binding site" evidence="11">
    <location>
        <position position="129"/>
    </location>
    <ligand>
        <name>NADPH</name>
        <dbReference type="ChEBI" id="CHEBI:57783"/>
    </ligand>
</feature>
<comment type="pathway">
    <text evidence="1">Amino-acid biosynthesis; L-threonine biosynthesis; L-threonine from L-aspartate: step 3/5.</text>
</comment>
<evidence type="ECO:0000259" key="12">
    <source>
        <dbReference type="Pfam" id="PF00742"/>
    </source>
</evidence>
<evidence type="ECO:0000256" key="5">
    <source>
        <dbReference type="ARBA" id="ARBA00013376"/>
    </source>
</evidence>
<keyword evidence="11" id="KW-0521">NADP</keyword>
<dbReference type="InterPro" id="IPR005106">
    <property type="entry name" value="Asp/hSer_DH_NAD-bd"/>
</dbReference>
<dbReference type="PANTHER" id="PTHR43331:SF1">
    <property type="entry name" value="HOMOSERINE DEHYDROGENASE"/>
    <property type="match status" value="1"/>
</dbReference>
<keyword evidence="8" id="KW-0560">Oxidoreductase</keyword>
<gene>
    <name evidence="14" type="ORF">BED41_00710</name>
</gene>
<dbReference type="GO" id="GO:0050661">
    <property type="term" value="F:NADP binding"/>
    <property type="evidence" value="ECO:0007669"/>
    <property type="project" value="InterPro"/>
</dbReference>
<evidence type="ECO:0000256" key="4">
    <source>
        <dbReference type="ARBA" id="ARBA00013213"/>
    </source>
</evidence>
<evidence type="ECO:0000256" key="6">
    <source>
        <dbReference type="ARBA" id="ARBA00022605"/>
    </source>
</evidence>
<dbReference type="EMBL" id="CP016757">
    <property type="protein sequence ID" value="ANZ43751.1"/>
    <property type="molecule type" value="Genomic_DNA"/>
</dbReference>
<evidence type="ECO:0000256" key="1">
    <source>
        <dbReference type="ARBA" id="ARBA00005056"/>
    </source>
</evidence>
<feature type="binding site" evidence="11">
    <location>
        <begin position="11"/>
        <end position="16"/>
    </location>
    <ligand>
        <name>NADP(+)</name>
        <dbReference type="ChEBI" id="CHEBI:58349"/>
    </ligand>
</feature>
<evidence type="ECO:0000256" key="2">
    <source>
        <dbReference type="ARBA" id="ARBA00005062"/>
    </source>
</evidence>
<dbReference type="STRING" id="1197717.BED41_00710"/>